<name>A0A2T1HWT5_9HYPH</name>
<evidence type="ECO:0000256" key="5">
    <source>
        <dbReference type="ARBA" id="ARBA00022801"/>
    </source>
</evidence>
<keyword evidence="5" id="KW-0378">Hydrolase</keyword>
<dbReference type="EMBL" id="PVZS01000004">
    <property type="protein sequence ID" value="PSC06142.1"/>
    <property type="molecule type" value="Genomic_DNA"/>
</dbReference>
<evidence type="ECO:0000259" key="10">
    <source>
        <dbReference type="PROSITE" id="PS52029"/>
    </source>
</evidence>
<dbReference type="PROSITE" id="PS52029">
    <property type="entry name" value="LD_TPASE"/>
    <property type="match status" value="1"/>
</dbReference>
<accession>A0A2T1HWT5</accession>
<comment type="pathway">
    <text evidence="1 9">Cell wall biogenesis; peptidoglycan biosynthesis.</text>
</comment>
<evidence type="ECO:0000313" key="12">
    <source>
        <dbReference type="Proteomes" id="UP000239772"/>
    </source>
</evidence>
<feature type="active site" description="Nucleophile" evidence="9">
    <location>
        <position position="193"/>
    </location>
</feature>
<dbReference type="OrthoDB" id="8478453at2"/>
<evidence type="ECO:0000256" key="3">
    <source>
        <dbReference type="ARBA" id="ARBA00022676"/>
    </source>
</evidence>
<dbReference type="PANTHER" id="PTHR30582">
    <property type="entry name" value="L,D-TRANSPEPTIDASE"/>
    <property type="match status" value="1"/>
</dbReference>
<feature type="domain" description="L,D-TPase catalytic" evidence="10">
    <location>
        <begin position="81"/>
        <end position="217"/>
    </location>
</feature>
<feature type="active site" description="Proton donor/acceptor" evidence="9">
    <location>
        <position position="177"/>
    </location>
</feature>
<dbReference type="InterPro" id="IPR050979">
    <property type="entry name" value="LD-transpeptidase"/>
</dbReference>
<evidence type="ECO:0000256" key="4">
    <source>
        <dbReference type="ARBA" id="ARBA00022679"/>
    </source>
</evidence>
<dbReference type="Proteomes" id="UP000239772">
    <property type="component" value="Unassembled WGS sequence"/>
</dbReference>
<protein>
    <submittedName>
        <fullName evidence="11">L,D-transpeptidase</fullName>
    </submittedName>
</protein>
<keyword evidence="12" id="KW-1185">Reference proteome</keyword>
<dbReference type="Gene3D" id="2.40.440.10">
    <property type="entry name" value="L,D-transpeptidase catalytic domain-like"/>
    <property type="match status" value="1"/>
</dbReference>
<dbReference type="InterPro" id="IPR005490">
    <property type="entry name" value="LD_TPept_cat_dom"/>
</dbReference>
<reference evidence="12" key="1">
    <citation type="submission" date="2018-03" db="EMBL/GenBank/DDBJ databases">
        <authorList>
            <person name="Sun L."/>
            <person name="Liu H."/>
            <person name="Chen W."/>
            <person name="Huang K."/>
            <person name="Liu W."/>
            <person name="Gao X."/>
        </authorList>
    </citation>
    <scope>NUCLEOTIDE SEQUENCE [LARGE SCALE GENOMIC DNA]</scope>
    <source>
        <strain evidence="12">SH9</strain>
    </source>
</reference>
<proteinExistence type="inferred from homology"/>
<evidence type="ECO:0000256" key="2">
    <source>
        <dbReference type="ARBA" id="ARBA00005992"/>
    </source>
</evidence>
<dbReference type="UniPathway" id="UPA00219"/>
<evidence type="ECO:0000256" key="1">
    <source>
        <dbReference type="ARBA" id="ARBA00004752"/>
    </source>
</evidence>
<dbReference type="SUPFAM" id="SSF141523">
    <property type="entry name" value="L,D-transpeptidase catalytic domain-like"/>
    <property type="match status" value="1"/>
</dbReference>
<dbReference type="GO" id="GO:0005576">
    <property type="term" value="C:extracellular region"/>
    <property type="evidence" value="ECO:0007669"/>
    <property type="project" value="TreeGrafter"/>
</dbReference>
<evidence type="ECO:0000256" key="8">
    <source>
        <dbReference type="ARBA" id="ARBA00023316"/>
    </source>
</evidence>
<keyword evidence="8 9" id="KW-0961">Cell wall biogenesis/degradation</keyword>
<evidence type="ECO:0000313" key="11">
    <source>
        <dbReference type="EMBL" id="PSC06142.1"/>
    </source>
</evidence>
<dbReference type="PANTHER" id="PTHR30582:SF24">
    <property type="entry name" value="L,D-TRANSPEPTIDASE ERFK_SRFK-RELATED"/>
    <property type="match status" value="1"/>
</dbReference>
<dbReference type="GO" id="GO:0016757">
    <property type="term" value="F:glycosyltransferase activity"/>
    <property type="evidence" value="ECO:0007669"/>
    <property type="project" value="UniProtKB-KW"/>
</dbReference>
<keyword evidence="6 9" id="KW-0133">Cell shape</keyword>
<dbReference type="CDD" id="cd16913">
    <property type="entry name" value="YkuD_like"/>
    <property type="match status" value="1"/>
</dbReference>
<comment type="caution">
    <text evidence="11">The sequence shown here is derived from an EMBL/GenBank/DDBJ whole genome shotgun (WGS) entry which is preliminary data.</text>
</comment>
<dbReference type="PROSITE" id="PS51257">
    <property type="entry name" value="PROKAR_LIPOPROTEIN"/>
    <property type="match status" value="1"/>
</dbReference>
<dbReference type="InterPro" id="IPR038063">
    <property type="entry name" value="Transpep_catalytic_dom"/>
</dbReference>
<sequence length="229" mass="25140">MPVSRRFVALGLPVLLGGCVSARPAPMAYTAARRASLEPQYYDMYAELDDEPFPVPAVDIDGIDPRYLRQPVAYTGPERPGTIVINPNQKFLYLVQDGGRAMRYGVGVGREGFGWHGNATIKRKAEWPTWTPPSTMIMRQPELEEYASGMPGGPDNPLGARAMYLYQGDRDTLYRIHGTIEPQTIGTRVSSGCIRLINQDVIDLYRRVSTGTRVVVLSGGGGGEGDEFS</sequence>
<dbReference type="Pfam" id="PF03734">
    <property type="entry name" value="YkuD"/>
    <property type="match status" value="1"/>
</dbReference>
<dbReference type="RefSeq" id="WP_106335550.1">
    <property type="nucleotide sequence ID" value="NZ_PVZS01000004.1"/>
</dbReference>
<keyword evidence="4" id="KW-0808">Transferase</keyword>
<organism evidence="11 12">
    <name type="scientific">Alsobacter soli</name>
    <dbReference type="NCBI Taxonomy" id="2109933"/>
    <lineage>
        <taxon>Bacteria</taxon>
        <taxon>Pseudomonadati</taxon>
        <taxon>Pseudomonadota</taxon>
        <taxon>Alphaproteobacteria</taxon>
        <taxon>Hyphomicrobiales</taxon>
        <taxon>Alsobacteraceae</taxon>
        <taxon>Alsobacter</taxon>
    </lineage>
</organism>
<dbReference type="AlphaFoldDB" id="A0A2T1HWT5"/>
<evidence type="ECO:0000256" key="7">
    <source>
        <dbReference type="ARBA" id="ARBA00022984"/>
    </source>
</evidence>
<dbReference type="GO" id="GO:0071555">
    <property type="term" value="P:cell wall organization"/>
    <property type="evidence" value="ECO:0007669"/>
    <property type="project" value="UniProtKB-UniRule"/>
</dbReference>
<gene>
    <name evidence="11" type="ORF">SLNSH_04890</name>
</gene>
<dbReference type="GO" id="GO:0008360">
    <property type="term" value="P:regulation of cell shape"/>
    <property type="evidence" value="ECO:0007669"/>
    <property type="project" value="UniProtKB-UniRule"/>
</dbReference>
<dbReference type="FunFam" id="2.40.440.10:FF:000002">
    <property type="entry name" value="L,D-transpeptidase ErfK/SrfK"/>
    <property type="match status" value="1"/>
</dbReference>
<dbReference type="GO" id="GO:0018104">
    <property type="term" value="P:peptidoglycan-protein cross-linking"/>
    <property type="evidence" value="ECO:0007669"/>
    <property type="project" value="TreeGrafter"/>
</dbReference>
<dbReference type="GO" id="GO:0071972">
    <property type="term" value="F:peptidoglycan L,D-transpeptidase activity"/>
    <property type="evidence" value="ECO:0007669"/>
    <property type="project" value="TreeGrafter"/>
</dbReference>
<evidence type="ECO:0000256" key="9">
    <source>
        <dbReference type="PROSITE-ProRule" id="PRU01373"/>
    </source>
</evidence>
<keyword evidence="7 9" id="KW-0573">Peptidoglycan synthesis</keyword>
<keyword evidence="3" id="KW-0328">Glycosyltransferase</keyword>
<evidence type="ECO:0000256" key="6">
    <source>
        <dbReference type="ARBA" id="ARBA00022960"/>
    </source>
</evidence>
<comment type="similarity">
    <text evidence="2">Belongs to the YkuD family.</text>
</comment>